<dbReference type="PANTHER" id="PTHR12526">
    <property type="entry name" value="GLYCOSYLTRANSFERASE"/>
    <property type="match status" value="1"/>
</dbReference>
<dbReference type="NCBIfam" id="NF038011">
    <property type="entry name" value="PelF"/>
    <property type="match status" value="1"/>
</dbReference>
<dbReference type="AlphaFoldDB" id="A0A1V4ADW9"/>
<keyword evidence="4" id="KW-0808">Transferase</keyword>
<feature type="domain" description="DUF3492" evidence="3">
    <location>
        <begin position="14"/>
        <end position="276"/>
    </location>
</feature>
<gene>
    <name evidence="4" type="ORF">B1H18_05975</name>
</gene>
<dbReference type="OrthoDB" id="9772485at2"/>
<evidence type="ECO:0000259" key="3">
    <source>
        <dbReference type="Pfam" id="PF11997"/>
    </source>
</evidence>
<organism evidence="4 5">
    <name type="scientific">Streptomyces tsukubensis</name>
    <dbReference type="NCBI Taxonomy" id="83656"/>
    <lineage>
        <taxon>Bacteria</taxon>
        <taxon>Bacillati</taxon>
        <taxon>Actinomycetota</taxon>
        <taxon>Actinomycetes</taxon>
        <taxon>Kitasatosporales</taxon>
        <taxon>Streptomycetaceae</taxon>
        <taxon>Streptomyces</taxon>
    </lineage>
</organism>
<evidence type="ECO:0000256" key="2">
    <source>
        <dbReference type="SAM" id="MobiDB-lite"/>
    </source>
</evidence>
<dbReference type="STRING" id="83656.B1H18_05975"/>
<proteinExistence type="predicted"/>
<dbReference type="RefSeq" id="WP_077965469.1">
    <property type="nucleotide sequence ID" value="NZ_CP045178.1"/>
</dbReference>
<comment type="caution">
    <text evidence="4">The sequence shown here is derived from an EMBL/GenBank/DDBJ whole genome shotgun (WGS) entry which is preliminary data.</text>
</comment>
<name>A0A1V4ADW9_9ACTN</name>
<evidence type="ECO:0000313" key="4">
    <source>
        <dbReference type="EMBL" id="OON81696.1"/>
    </source>
</evidence>
<feature type="region of interest" description="Disordered" evidence="2">
    <location>
        <begin position="480"/>
        <end position="507"/>
    </location>
</feature>
<dbReference type="Pfam" id="PF13692">
    <property type="entry name" value="Glyco_trans_1_4"/>
    <property type="match status" value="1"/>
</dbReference>
<dbReference type="Proteomes" id="UP000190539">
    <property type="component" value="Unassembled WGS sequence"/>
</dbReference>
<sequence>MHIPPGARHPAAPRVTLLTEGTYPHSHGGVSVWCDQLVTGMPDIAFDVIAVTGTGREPVVWDVPAHVDRIVSVPMWGPTPDGRAPRGPHLGRLAESYERFVTALLDPRSEDGFGPALYTLARAAEDGGLSPFLRGDRAIRILTSLWNRPGLAVREARPTLQDAVTATTLLEHALRPLAAPFPDAGVAHAVSGGVAALPGLAALHRHGVPLLLTEHGVYLRERYLGYRTAPYRWPVKALVLGFFRLLAEETYRRAALITPGNRYNRLWEERGGAAPESIRTVYNGVDPAAFPPAGPEPVDPVLSWAGRVDPIKDLETLIRAFALVRARVPAARLRLFGGTPRGGEAYRDRCEALAAELGHADAVTFEGRVDDIKDAYAAGNIVMLSSISEGFPFTLIEAMSCGRATVSTDVGGVREAVGDTGLVVPPRDPAAMAAAALELLADAERRRRIGEAARLRVIEQFTLRQTIDTFRSIYLELSASGGRSVPPAPEERAPATAGRSPVRSAAG</sequence>
<dbReference type="GO" id="GO:0016757">
    <property type="term" value="F:glycosyltransferase activity"/>
    <property type="evidence" value="ECO:0007669"/>
    <property type="project" value="TreeGrafter"/>
</dbReference>
<accession>A0A1V4ADW9</accession>
<dbReference type="EMBL" id="MVFC01000003">
    <property type="protein sequence ID" value="OON81696.1"/>
    <property type="molecule type" value="Genomic_DNA"/>
</dbReference>
<protein>
    <recommendedName>
        <fullName evidence="1">D-inositol 3-phosphate glycosyltransferase</fullName>
    </recommendedName>
</protein>
<dbReference type="Gene3D" id="3.40.50.2000">
    <property type="entry name" value="Glycogen Phosphorylase B"/>
    <property type="match status" value="2"/>
</dbReference>
<dbReference type="PANTHER" id="PTHR12526:SF636">
    <property type="entry name" value="BLL3647 PROTEIN"/>
    <property type="match status" value="1"/>
</dbReference>
<dbReference type="Pfam" id="PF11997">
    <property type="entry name" value="DUF3492"/>
    <property type="match status" value="1"/>
</dbReference>
<evidence type="ECO:0000313" key="5">
    <source>
        <dbReference type="Proteomes" id="UP000190539"/>
    </source>
</evidence>
<reference evidence="4 5" key="1">
    <citation type="submission" date="2017-02" db="EMBL/GenBank/DDBJ databases">
        <title>Draft Genome Sequence of Streptomyces tsukubaensis F601, a Producer of the immunosuppressant tacrolimus FK506.</title>
        <authorList>
            <person name="Zong G."/>
            <person name="Zhong C."/>
            <person name="Fu J."/>
            <person name="Qin R."/>
            <person name="Cao G."/>
        </authorList>
    </citation>
    <scope>NUCLEOTIDE SEQUENCE [LARGE SCALE GENOMIC DNA]</scope>
    <source>
        <strain evidence="4 5">F601</strain>
    </source>
</reference>
<dbReference type="SUPFAM" id="SSF53756">
    <property type="entry name" value="UDP-Glycosyltransferase/glycogen phosphorylase"/>
    <property type="match status" value="1"/>
</dbReference>
<dbReference type="InterPro" id="IPR047691">
    <property type="entry name" value="PelF-like"/>
</dbReference>
<evidence type="ECO:0000256" key="1">
    <source>
        <dbReference type="ARBA" id="ARBA00021292"/>
    </source>
</evidence>
<keyword evidence="5" id="KW-1185">Reference proteome</keyword>
<dbReference type="InterPro" id="IPR022622">
    <property type="entry name" value="DUF3492"/>
</dbReference>